<organism evidence="6 7">
    <name type="scientific">Athelia psychrophila</name>
    <dbReference type="NCBI Taxonomy" id="1759441"/>
    <lineage>
        <taxon>Eukaryota</taxon>
        <taxon>Fungi</taxon>
        <taxon>Dikarya</taxon>
        <taxon>Basidiomycota</taxon>
        <taxon>Agaricomycotina</taxon>
        <taxon>Agaricomycetes</taxon>
        <taxon>Agaricomycetidae</taxon>
        <taxon>Atheliales</taxon>
        <taxon>Atheliaceae</taxon>
        <taxon>Athelia</taxon>
    </lineage>
</organism>
<evidence type="ECO:0000256" key="5">
    <source>
        <dbReference type="SAM" id="MobiDB-lite"/>
    </source>
</evidence>
<dbReference type="EMBL" id="KV418660">
    <property type="protein sequence ID" value="KZP02355.1"/>
    <property type="molecule type" value="Genomic_DNA"/>
</dbReference>
<keyword evidence="2" id="KW-0812">Transmembrane</keyword>
<sequence length="385" mass="41362">IGPLLLDPSSEIYDRSHVLQLGNLWYLAWNLGCFFKQTTPQLGGGVLGNMFAPEQQGQAPRDIDILARAAAGSTSIVDGAVAVAGFFFLSYPPPLLARKAPRIRTAQLHSHSDKGIPTHYKHIHPPFQDADHIGKRILANGLVHPFALFTREHIAARGVHGVLLASTASRRAALHRARGVGCASQADTRTMDKRHTYLKVKHGGAGRPEYRLSSMVSATVFLPVGLLIVGWTVEYRLFWIGPDIGIASIGAASTLIAQPIQAYVPDASALHAASVLAAVNPTARRKDVITVPLRRRMTRTCWGWTTTSWASGGGTGGTRTGGKAKAVGVLEKKANLTVVGGEVVIGKEAWRNVKLHMLVSYTHRSDDPAPSNDNDTPRGPTKAAE</sequence>
<protein>
    <submittedName>
        <fullName evidence="6">Uncharacterized protein</fullName>
    </submittedName>
</protein>
<comment type="subcellular location">
    <subcellularLocation>
        <location evidence="1">Membrane</location>
        <topology evidence="1">Multi-pass membrane protein</topology>
    </subcellularLocation>
</comment>
<name>A0A167SXR6_9AGAM</name>
<evidence type="ECO:0000313" key="6">
    <source>
        <dbReference type="EMBL" id="KZP02355.1"/>
    </source>
</evidence>
<evidence type="ECO:0000256" key="4">
    <source>
        <dbReference type="ARBA" id="ARBA00023136"/>
    </source>
</evidence>
<dbReference type="GO" id="GO:0016020">
    <property type="term" value="C:membrane"/>
    <property type="evidence" value="ECO:0007669"/>
    <property type="project" value="UniProtKB-SubCell"/>
</dbReference>
<dbReference type="PANTHER" id="PTHR23502:SF60">
    <property type="entry name" value="MAJOR FACILITATOR SUPERFAMILY (MFS) PROFILE DOMAIN-CONTAINING PROTEIN-RELATED"/>
    <property type="match status" value="1"/>
</dbReference>
<dbReference type="STRING" id="436010.A0A167SXR6"/>
<dbReference type="GO" id="GO:0022857">
    <property type="term" value="F:transmembrane transporter activity"/>
    <property type="evidence" value="ECO:0007669"/>
    <property type="project" value="TreeGrafter"/>
</dbReference>
<feature type="region of interest" description="Disordered" evidence="5">
    <location>
        <begin position="363"/>
        <end position="385"/>
    </location>
</feature>
<gene>
    <name evidence="6" type="ORF">FIBSPDRAFT_905932</name>
</gene>
<accession>A0A167SXR6</accession>
<evidence type="ECO:0000313" key="7">
    <source>
        <dbReference type="Proteomes" id="UP000076532"/>
    </source>
</evidence>
<keyword evidence="7" id="KW-1185">Reference proteome</keyword>
<feature type="non-terminal residue" evidence="6">
    <location>
        <position position="1"/>
    </location>
</feature>
<dbReference type="AlphaFoldDB" id="A0A167SXR6"/>
<evidence type="ECO:0000256" key="1">
    <source>
        <dbReference type="ARBA" id="ARBA00004141"/>
    </source>
</evidence>
<proteinExistence type="predicted"/>
<keyword evidence="4" id="KW-0472">Membrane</keyword>
<dbReference type="Proteomes" id="UP000076532">
    <property type="component" value="Unassembled WGS sequence"/>
</dbReference>
<dbReference type="PANTHER" id="PTHR23502">
    <property type="entry name" value="MAJOR FACILITATOR SUPERFAMILY"/>
    <property type="match status" value="1"/>
</dbReference>
<evidence type="ECO:0000256" key="3">
    <source>
        <dbReference type="ARBA" id="ARBA00022989"/>
    </source>
</evidence>
<dbReference type="OrthoDB" id="6770063at2759"/>
<keyword evidence="3" id="KW-1133">Transmembrane helix</keyword>
<evidence type="ECO:0000256" key="2">
    <source>
        <dbReference type="ARBA" id="ARBA00022692"/>
    </source>
</evidence>
<reference evidence="6 7" key="1">
    <citation type="journal article" date="2016" name="Mol. Biol. Evol.">
        <title>Comparative Genomics of Early-Diverging Mushroom-Forming Fungi Provides Insights into the Origins of Lignocellulose Decay Capabilities.</title>
        <authorList>
            <person name="Nagy L.G."/>
            <person name="Riley R."/>
            <person name="Tritt A."/>
            <person name="Adam C."/>
            <person name="Daum C."/>
            <person name="Floudas D."/>
            <person name="Sun H."/>
            <person name="Yadav J.S."/>
            <person name="Pangilinan J."/>
            <person name="Larsson K.H."/>
            <person name="Matsuura K."/>
            <person name="Barry K."/>
            <person name="Labutti K."/>
            <person name="Kuo R."/>
            <person name="Ohm R.A."/>
            <person name="Bhattacharya S.S."/>
            <person name="Shirouzu T."/>
            <person name="Yoshinaga Y."/>
            <person name="Martin F.M."/>
            <person name="Grigoriev I.V."/>
            <person name="Hibbett D.S."/>
        </authorList>
    </citation>
    <scope>NUCLEOTIDE SEQUENCE [LARGE SCALE GENOMIC DNA]</scope>
    <source>
        <strain evidence="6 7">CBS 109695</strain>
    </source>
</reference>